<name>A0A7J4XML3_9BACE</name>
<dbReference type="Proteomes" id="UP000422221">
    <property type="component" value="Unassembled WGS sequence"/>
</dbReference>
<organism evidence="1 2">
    <name type="scientific">Bacteroides salyersiae</name>
    <dbReference type="NCBI Taxonomy" id="291644"/>
    <lineage>
        <taxon>Bacteria</taxon>
        <taxon>Pseudomonadati</taxon>
        <taxon>Bacteroidota</taxon>
        <taxon>Bacteroidia</taxon>
        <taxon>Bacteroidales</taxon>
        <taxon>Bacteroidaceae</taxon>
        <taxon>Bacteroides</taxon>
    </lineage>
</organism>
<dbReference type="AlphaFoldDB" id="A0A7J4XML3"/>
<comment type="caution">
    <text evidence="1">The sequence shown here is derived from an EMBL/GenBank/DDBJ whole genome shotgun (WGS) entry which is preliminary data.</text>
</comment>
<dbReference type="RefSeq" id="WP_130058128.1">
    <property type="nucleotide sequence ID" value="NZ_JADNPJ010000025.1"/>
</dbReference>
<gene>
    <name evidence="1" type="ORF">F3F73_04760</name>
</gene>
<proteinExistence type="predicted"/>
<protein>
    <submittedName>
        <fullName evidence="1">Uncharacterized protein</fullName>
    </submittedName>
</protein>
<reference evidence="1 2" key="1">
    <citation type="journal article" date="2019" name="Nat. Med.">
        <title>A library of human gut bacterial isolates paired with longitudinal multiomics data enables mechanistic microbiome research.</title>
        <authorList>
            <person name="Poyet M."/>
            <person name="Groussin M."/>
            <person name="Gibbons S.M."/>
            <person name="Avila-Pacheco J."/>
            <person name="Jiang X."/>
            <person name="Kearney S.M."/>
            <person name="Perrotta A.R."/>
            <person name="Berdy B."/>
            <person name="Zhao S."/>
            <person name="Lieberman T.D."/>
            <person name="Swanson P.K."/>
            <person name="Smith M."/>
            <person name="Roesemann S."/>
            <person name="Alexander J.E."/>
            <person name="Rich S.A."/>
            <person name="Livny J."/>
            <person name="Vlamakis H."/>
            <person name="Clish C."/>
            <person name="Bullock K."/>
            <person name="Deik A."/>
            <person name="Scott J."/>
            <person name="Pierce K.A."/>
            <person name="Xavier R.J."/>
            <person name="Alm E.J."/>
        </authorList>
    </citation>
    <scope>NUCLEOTIDE SEQUENCE [LARGE SCALE GENOMIC DNA]</scope>
    <source>
        <strain evidence="1 2">BIOML-A10</strain>
    </source>
</reference>
<sequence length="590" mass="64714">MEKRHLRLIPIVLSASLFTFSCVDNDYDLTDDIDLTIQVGGSEFAIPGGETEPILLSKILDIEEDGVVKTDEYGNYYLWQEGSETTTDISVDDFEINSPDINPINQVLNFNLPSIGGVQKNLPPITLDEMTTNFKLDGTELPKEIKSLSLISMDMEAVVHFSFEPAIAENLYLEVINLQFPEFIQSSRLTHGLLQLENEKANRIDGLSVIVPIDGIDCRQDGVRFEGGNILIEGNISLTGKVTINTGEILVGEGPASVTLKVDITLQDKQTKKQIIKIKSIVGKVEPDIDITIDPVTISGLPDFLDDERVTLSVEKPMIFFTANNNTPVAAQVKGEITSYITKDNQKEQLGDPVNHPVKFDFTINKETEEKFCLLPPDVPTDIEGVTTFVEVENLPTLISRIPDLFEFEVTAEAIQAETEIQLNHTYGITTDYDVNVPFVFGKDVTQIVYKDSVDGWYEDLKDYEIKQVNATATAVNKIPLGLNFTAKALTVDAQGNPEELKGVTVTVKVDGEKDGIIKAGKNNVAAESALVIEIKETTAGAVKKLDGLAFEIVAASGTDAQGQQLNENQTLQLKNVRLKVPGGAIVDLN</sequence>
<dbReference type="PROSITE" id="PS51257">
    <property type="entry name" value="PROKAR_LIPOPROTEIN"/>
    <property type="match status" value="1"/>
</dbReference>
<accession>A0A7J4XML3</accession>
<evidence type="ECO:0000313" key="2">
    <source>
        <dbReference type="Proteomes" id="UP000422221"/>
    </source>
</evidence>
<dbReference type="EMBL" id="VWMK01000003">
    <property type="protein sequence ID" value="KAA3768617.1"/>
    <property type="molecule type" value="Genomic_DNA"/>
</dbReference>
<evidence type="ECO:0000313" key="1">
    <source>
        <dbReference type="EMBL" id="KAA3768617.1"/>
    </source>
</evidence>